<gene>
    <name evidence="1" type="ORF">METZ01_LOCUS343933</name>
</gene>
<sequence length="49" mass="5940">SFMMDNMETEMVVMASRIAMQQYKLVPKQKKIERFEEYFSRYGRLVLDA</sequence>
<evidence type="ECO:0000313" key="1">
    <source>
        <dbReference type="EMBL" id="SVC91079.1"/>
    </source>
</evidence>
<organism evidence="1">
    <name type="scientific">marine metagenome</name>
    <dbReference type="NCBI Taxonomy" id="408172"/>
    <lineage>
        <taxon>unclassified sequences</taxon>
        <taxon>metagenomes</taxon>
        <taxon>ecological metagenomes</taxon>
    </lineage>
</organism>
<name>A0A382R001_9ZZZZ</name>
<accession>A0A382R001</accession>
<reference evidence="1" key="1">
    <citation type="submission" date="2018-05" db="EMBL/GenBank/DDBJ databases">
        <authorList>
            <person name="Lanie J.A."/>
            <person name="Ng W.-L."/>
            <person name="Kazmierczak K.M."/>
            <person name="Andrzejewski T.M."/>
            <person name="Davidsen T.M."/>
            <person name="Wayne K.J."/>
            <person name="Tettelin H."/>
            <person name="Glass J.I."/>
            <person name="Rusch D."/>
            <person name="Podicherti R."/>
            <person name="Tsui H.-C.T."/>
            <person name="Winkler M.E."/>
        </authorList>
    </citation>
    <scope>NUCLEOTIDE SEQUENCE</scope>
</reference>
<protein>
    <submittedName>
        <fullName evidence="1">Uncharacterized protein</fullName>
    </submittedName>
</protein>
<dbReference type="EMBL" id="UINC01118149">
    <property type="protein sequence ID" value="SVC91079.1"/>
    <property type="molecule type" value="Genomic_DNA"/>
</dbReference>
<proteinExistence type="predicted"/>
<feature type="non-terminal residue" evidence="1">
    <location>
        <position position="1"/>
    </location>
</feature>
<dbReference type="AlphaFoldDB" id="A0A382R001"/>